<evidence type="ECO:0000256" key="3">
    <source>
        <dbReference type="SAM" id="MobiDB-lite"/>
    </source>
</evidence>
<dbReference type="InterPro" id="IPR012677">
    <property type="entry name" value="Nucleotide-bd_a/b_plait_sf"/>
</dbReference>
<accession>A0ABM1GL93</accession>
<dbReference type="InterPro" id="IPR035979">
    <property type="entry name" value="RBD_domain_sf"/>
</dbReference>
<feature type="region of interest" description="Disordered" evidence="3">
    <location>
        <begin position="1"/>
        <end position="20"/>
    </location>
</feature>
<sequence length="423" mass="44850">MEDDYWNNQPQLSESAGSINQPQLSQAVGLLNQPHLEYVAETPQSGMPSAQVVDPQSIGQSILLAYQRYLHTVVISEAENAPTFFCGPELATAGGSGSTIPDPRPSPALRDPRPSPALRDPRPSPALRDPRPSPALGDPRPSPALRDPRPSPALGDPRPSPALRDPRPSPDLRDPRPSPALRDPRPSPALRDPRPPPALRDPRPSPALRDPRPSARGKELAIAGGSIPSLGVSVGPELSKSGGSIPSLGVGGGPELSKAGGSIPSLGVGGGPELSKAGGSIPALGVGGGPELARAGGSIPALGVRRGPDGRRRSHETLSLPPDASSTLYIEGLPSDCIRREAAHIFRRFTGYKELRLVKRDSKYPAKHPLILGFVDFENPTYAATALRALQGYIMDEHDNHSPYLRLQFSKFPGRRLTGRGKR</sequence>
<dbReference type="Proteomes" id="UP000694930">
    <property type="component" value="Chromosome 4"/>
</dbReference>
<name>A0ABM1GL93_SOLPN</name>
<dbReference type="PRINTS" id="PR01217">
    <property type="entry name" value="PRICHEXTENSN"/>
</dbReference>
<dbReference type="InterPro" id="IPR000504">
    <property type="entry name" value="RRM_dom"/>
</dbReference>
<dbReference type="RefSeq" id="XP_015072758.2">
    <property type="nucleotide sequence ID" value="XM_015217272.2"/>
</dbReference>
<keyword evidence="5" id="KW-1185">Reference proteome</keyword>
<evidence type="ECO:0000256" key="2">
    <source>
        <dbReference type="PROSITE-ProRule" id="PRU00176"/>
    </source>
</evidence>
<evidence type="ECO:0000313" key="6">
    <source>
        <dbReference type="RefSeq" id="XP_015072758.2"/>
    </source>
</evidence>
<feature type="compositionally biased region" description="Basic and acidic residues" evidence="3">
    <location>
        <begin position="164"/>
        <end position="176"/>
    </location>
</feature>
<evidence type="ECO:0000256" key="1">
    <source>
        <dbReference type="ARBA" id="ARBA00022884"/>
    </source>
</evidence>
<feature type="region of interest" description="Disordered" evidence="3">
    <location>
        <begin position="94"/>
        <end position="235"/>
    </location>
</feature>
<reference evidence="5" key="1">
    <citation type="journal article" date="2014" name="Nat. Genet.">
        <title>The genome of the stress-tolerant wild tomato species Solanum pennellii.</title>
        <authorList>
            <person name="Bolger A."/>
            <person name="Scossa F."/>
            <person name="Bolger M.E."/>
            <person name="Lanz C."/>
            <person name="Maumus F."/>
            <person name="Tohge T."/>
            <person name="Quesneville H."/>
            <person name="Alseekh S."/>
            <person name="Sorensen I."/>
            <person name="Lichtenstein G."/>
            <person name="Fich E.A."/>
            <person name="Conte M."/>
            <person name="Keller H."/>
            <person name="Schneeberger K."/>
            <person name="Schwacke R."/>
            <person name="Ofner I."/>
            <person name="Vrebalov J."/>
            <person name="Xu Y."/>
            <person name="Osorio S."/>
            <person name="Aflitos S.A."/>
            <person name="Schijlen E."/>
            <person name="Jimenez-Gomez J.M."/>
            <person name="Ryngajllo M."/>
            <person name="Kimura S."/>
            <person name="Kumar R."/>
            <person name="Koenig D."/>
            <person name="Headland L.R."/>
            <person name="Maloof J.N."/>
            <person name="Sinha N."/>
            <person name="van Ham R.C."/>
            <person name="Lankhorst R.K."/>
            <person name="Mao L."/>
            <person name="Vogel A."/>
            <person name="Arsova B."/>
            <person name="Panstruga R."/>
            <person name="Fei Z."/>
            <person name="Rose J.K."/>
            <person name="Zamir D."/>
            <person name="Carrari F."/>
            <person name="Giovannoni J.J."/>
            <person name="Weigel D."/>
            <person name="Usadel B."/>
            <person name="Fernie A.R."/>
        </authorList>
    </citation>
    <scope>NUCLEOTIDE SEQUENCE [LARGE SCALE GENOMIC DNA]</scope>
    <source>
        <strain evidence="5">cv. LA0716</strain>
    </source>
</reference>
<feature type="compositionally biased region" description="Basic and acidic residues" evidence="3">
    <location>
        <begin position="209"/>
        <end position="219"/>
    </location>
</feature>
<dbReference type="PANTHER" id="PTHR10501">
    <property type="entry name" value="U1 SMALL NUCLEAR RIBONUCLEOPROTEIN A/U2 SMALL NUCLEAR RIBONUCLEOPROTEIN B"/>
    <property type="match status" value="1"/>
</dbReference>
<dbReference type="GeneID" id="107016977"/>
<evidence type="ECO:0000313" key="5">
    <source>
        <dbReference type="Proteomes" id="UP000694930"/>
    </source>
</evidence>
<organism evidence="5 6">
    <name type="scientific">Solanum pennellii</name>
    <name type="common">Tomato</name>
    <name type="synonym">Lycopersicon pennellii</name>
    <dbReference type="NCBI Taxonomy" id="28526"/>
    <lineage>
        <taxon>Eukaryota</taxon>
        <taxon>Viridiplantae</taxon>
        <taxon>Streptophyta</taxon>
        <taxon>Embryophyta</taxon>
        <taxon>Tracheophyta</taxon>
        <taxon>Spermatophyta</taxon>
        <taxon>Magnoliopsida</taxon>
        <taxon>eudicotyledons</taxon>
        <taxon>Gunneridae</taxon>
        <taxon>Pentapetalae</taxon>
        <taxon>asterids</taxon>
        <taxon>lamiids</taxon>
        <taxon>Solanales</taxon>
        <taxon>Solanaceae</taxon>
        <taxon>Solanoideae</taxon>
        <taxon>Solaneae</taxon>
        <taxon>Solanum</taxon>
        <taxon>Solanum subgen. Lycopersicon</taxon>
    </lineage>
</organism>
<dbReference type="SUPFAM" id="SSF54928">
    <property type="entry name" value="RNA-binding domain, RBD"/>
    <property type="match status" value="1"/>
</dbReference>
<keyword evidence="1 2" id="KW-0694">RNA-binding</keyword>
<dbReference type="CDD" id="cd21618">
    <property type="entry name" value="RRM_AtNSRA_like"/>
    <property type="match status" value="1"/>
</dbReference>
<dbReference type="Gene3D" id="3.30.70.330">
    <property type="match status" value="1"/>
</dbReference>
<feature type="region of interest" description="Disordered" evidence="3">
    <location>
        <begin position="297"/>
        <end position="320"/>
    </location>
</feature>
<reference evidence="6" key="2">
    <citation type="submission" date="2025-08" db="UniProtKB">
        <authorList>
            <consortium name="RefSeq"/>
        </authorList>
    </citation>
    <scope>IDENTIFICATION</scope>
</reference>
<feature type="domain" description="RRM" evidence="4">
    <location>
        <begin position="326"/>
        <end position="412"/>
    </location>
</feature>
<proteinExistence type="predicted"/>
<dbReference type="PROSITE" id="PS50102">
    <property type="entry name" value="RRM"/>
    <property type="match status" value="1"/>
</dbReference>
<evidence type="ECO:0000259" key="4">
    <source>
        <dbReference type="PROSITE" id="PS50102"/>
    </source>
</evidence>
<protein>
    <submittedName>
        <fullName evidence="6">Uncharacterized protein LOC107016977</fullName>
    </submittedName>
</protein>
<gene>
    <name evidence="6" type="primary">LOC107016977</name>
</gene>
<dbReference type="Pfam" id="PF00076">
    <property type="entry name" value="RRM_1"/>
    <property type="match status" value="1"/>
</dbReference>